<dbReference type="Proteomes" id="UP000309676">
    <property type="component" value="Unassembled WGS sequence"/>
</dbReference>
<organism evidence="5 6">
    <name type="scientific">Paenibacillus antri</name>
    <dbReference type="NCBI Taxonomy" id="2582848"/>
    <lineage>
        <taxon>Bacteria</taxon>
        <taxon>Bacillati</taxon>
        <taxon>Bacillota</taxon>
        <taxon>Bacilli</taxon>
        <taxon>Bacillales</taxon>
        <taxon>Paenibacillaceae</taxon>
        <taxon>Paenibacillus</taxon>
    </lineage>
</organism>
<sequence length="390" mass="42858">MVINLKCRSRGIPMSDNSLRYIEVKQRLARHISDMSPHERLPSRTDLSKTYQVARTTIERAVSELIGEGLLYAKDGSGTYVSEATAGRRTGGRDNRGIANWGLLVPDILHYIYPGIVRGVSDVASDHDVNLMICNTDNRFEKQTKHLHKLIDSEVQGVIIVPAINGIVDLEPFYRLQEAGIPFVFCHRSLEGIQAPRVISNNFHAGYLAAKHLIQSGYTKIGYISRPAYSASADRFQGYSCALSEAGLASRSRWIAFESSFESDGEGYFSARRMLEEEDRPDAIFCFNDGIAKGAYDAAAELGLRIGADVGIVSCDNTNICETLRPKLSSIAFPTYQAGRLAARILIEGGANSGGRPVVLQPELIRRDSVAVRERAEWAGLRAGTDLTST</sequence>
<dbReference type="InterPro" id="IPR036388">
    <property type="entry name" value="WH-like_DNA-bd_sf"/>
</dbReference>
<dbReference type="CDD" id="cd06267">
    <property type="entry name" value="PBP1_LacI_sugar_binding-like"/>
    <property type="match status" value="1"/>
</dbReference>
<evidence type="ECO:0000313" key="5">
    <source>
        <dbReference type="EMBL" id="TLS53333.1"/>
    </source>
</evidence>
<dbReference type="InterPro" id="IPR000524">
    <property type="entry name" value="Tscrpt_reg_HTH_GntR"/>
</dbReference>
<evidence type="ECO:0000313" key="6">
    <source>
        <dbReference type="Proteomes" id="UP000309676"/>
    </source>
</evidence>
<dbReference type="Gene3D" id="1.10.10.10">
    <property type="entry name" value="Winged helix-like DNA-binding domain superfamily/Winged helix DNA-binding domain"/>
    <property type="match status" value="1"/>
</dbReference>
<feature type="domain" description="HTH gntR-type" evidence="4">
    <location>
        <begin position="18"/>
        <end position="84"/>
    </location>
</feature>
<dbReference type="SMART" id="SM00345">
    <property type="entry name" value="HTH_GNTR"/>
    <property type="match status" value="1"/>
</dbReference>
<dbReference type="Gene3D" id="3.40.50.2300">
    <property type="match status" value="2"/>
</dbReference>
<dbReference type="SUPFAM" id="SSF53822">
    <property type="entry name" value="Periplasmic binding protein-like I"/>
    <property type="match status" value="1"/>
</dbReference>
<dbReference type="PROSITE" id="PS50949">
    <property type="entry name" value="HTH_GNTR"/>
    <property type="match status" value="1"/>
</dbReference>
<dbReference type="EMBL" id="VCIW01000002">
    <property type="protein sequence ID" value="TLS53333.1"/>
    <property type="molecule type" value="Genomic_DNA"/>
</dbReference>
<dbReference type="Pfam" id="PF13377">
    <property type="entry name" value="Peripla_BP_3"/>
    <property type="match status" value="1"/>
</dbReference>
<evidence type="ECO:0000256" key="1">
    <source>
        <dbReference type="ARBA" id="ARBA00023015"/>
    </source>
</evidence>
<evidence type="ECO:0000256" key="2">
    <source>
        <dbReference type="ARBA" id="ARBA00023125"/>
    </source>
</evidence>
<dbReference type="InterPro" id="IPR028082">
    <property type="entry name" value="Peripla_BP_I"/>
</dbReference>
<dbReference type="Pfam" id="PF00392">
    <property type="entry name" value="GntR"/>
    <property type="match status" value="1"/>
</dbReference>
<gene>
    <name evidence="5" type="ORF">FE782_03400</name>
</gene>
<protein>
    <submittedName>
        <fullName evidence="5">Substrate-binding domain-containing protein</fullName>
    </submittedName>
</protein>
<name>A0A5R9GK65_9BACL</name>
<comment type="caution">
    <text evidence="5">The sequence shown here is derived from an EMBL/GenBank/DDBJ whole genome shotgun (WGS) entry which is preliminary data.</text>
</comment>
<keyword evidence="6" id="KW-1185">Reference proteome</keyword>
<reference evidence="5 6" key="1">
    <citation type="submission" date="2019-05" db="EMBL/GenBank/DDBJ databases">
        <authorList>
            <person name="Narsing Rao M.P."/>
            <person name="Li W.J."/>
        </authorList>
    </citation>
    <scope>NUCLEOTIDE SEQUENCE [LARGE SCALE GENOMIC DNA]</scope>
    <source>
        <strain evidence="5 6">SYSU_K30003</strain>
    </source>
</reference>
<keyword evidence="1" id="KW-0805">Transcription regulation</keyword>
<proteinExistence type="predicted"/>
<dbReference type="SUPFAM" id="SSF46785">
    <property type="entry name" value="Winged helix' DNA-binding domain"/>
    <property type="match status" value="1"/>
</dbReference>
<dbReference type="GO" id="GO:0003700">
    <property type="term" value="F:DNA-binding transcription factor activity"/>
    <property type="evidence" value="ECO:0007669"/>
    <property type="project" value="InterPro"/>
</dbReference>
<evidence type="ECO:0000259" key="4">
    <source>
        <dbReference type="PROSITE" id="PS50949"/>
    </source>
</evidence>
<dbReference type="InterPro" id="IPR036390">
    <property type="entry name" value="WH_DNA-bd_sf"/>
</dbReference>
<dbReference type="PRINTS" id="PR00035">
    <property type="entry name" value="HTHGNTR"/>
</dbReference>
<dbReference type="PANTHER" id="PTHR30146:SF109">
    <property type="entry name" value="HTH-TYPE TRANSCRIPTIONAL REGULATOR GALS"/>
    <property type="match status" value="1"/>
</dbReference>
<dbReference type="GO" id="GO:0000976">
    <property type="term" value="F:transcription cis-regulatory region binding"/>
    <property type="evidence" value="ECO:0007669"/>
    <property type="project" value="TreeGrafter"/>
</dbReference>
<accession>A0A5R9GK65</accession>
<keyword evidence="3" id="KW-0804">Transcription</keyword>
<keyword evidence="2" id="KW-0238">DNA-binding</keyword>
<dbReference type="PANTHER" id="PTHR30146">
    <property type="entry name" value="LACI-RELATED TRANSCRIPTIONAL REPRESSOR"/>
    <property type="match status" value="1"/>
</dbReference>
<dbReference type="AlphaFoldDB" id="A0A5R9GK65"/>
<evidence type="ECO:0000256" key="3">
    <source>
        <dbReference type="ARBA" id="ARBA00023163"/>
    </source>
</evidence>
<dbReference type="InterPro" id="IPR046335">
    <property type="entry name" value="LacI/GalR-like_sensor"/>
</dbReference>
<dbReference type="CDD" id="cd07377">
    <property type="entry name" value="WHTH_GntR"/>
    <property type="match status" value="1"/>
</dbReference>